<dbReference type="SUPFAM" id="SSF158472">
    <property type="entry name" value="HAMP domain-like"/>
    <property type="match status" value="1"/>
</dbReference>
<name>A0A5R9GJX3_9BACL</name>
<keyword evidence="10" id="KW-1185">Reference proteome</keyword>
<dbReference type="PANTHER" id="PTHR34220:SF7">
    <property type="entry name" value="SENSOR HISTIDINE KINASE YPDA"/>
    <property type="match status" value="1"/>
</dbReference>
<protein>
    <submittedName>
        <fullName evidence="9">Sensor histidine kinase</fullName>
    </submittedName>
</protein>
<feature type="domain" description="HAMP" evidence="8">
    <location>
        <begin position="312"/>
        <end position="367"/>
    </location>
</feature>
<dbReference type="EMBL" id="VCIW01000001">
    <property type="protein sequence ID" value="TLS53824.1"/>
    <property type="molecule type" value="Genomic_DNA"/>
</dbReference>
<dbReference type="Gene3D" id="3.30.565.10">
    <property type="entry name" value="Histidine kinase-like ATPase, C-terminal domain"/>
    <property type="match status" value="1"/>
</dbReference>
<organism evidence="9 10">
    <name type="scientific">Paenibacillus antri</name>
    <dbReference type="NCBI Taxonomy" id="2582848"/>
    <lineage>
        <taxon>Bacteria</taxon>
        <taxon>Bacillati</taxon>
        <taxon>Bacillota</taxon>
        <taxon>Bacilli</taxon>
        <taxon>Bacillales</taxon>
        <taxon>Paenibacillaceae</taxon>
        <taxon>Paenibacillus</taxon>
    </lineage>
</organism>
<evidence type="ECO:0000256" key="4">
    <source>
        <dbReference type="ARBA" id="ARBA00022679"/>
    </source>
</evidence>
<evidence type="ECO:0000256" key="2">
    <source>
        <dbReference type="ARBA" id="ARBA00022475"/>
    </source>
</evidence>
<evidence type="ECO:0000259" key="8">
    <source>
        <dbReference type="PROSITE" id="PS50885"/>
    </source>
</evidence>
<keyword evidence="3" id="KW-0597">Phosphoprotein</keyword>
<dbReference type="Pfam" id="PF02518">
    <property type="entry name" value="HATPase_c"/>
    <property type="match status" value="1"/>
</dbReference>
<feature type="transmembrane region" description="Helical" evidence="7">
    <location>
        <begin position="291"/>
        <end position="311"/>
    </location>
</feature>
<keyword evidence="6 7" id="KW-0472">Membrane</keyword>
<keyword evidence="2" id="KW-1003">Cell membrane</keyword>
<accession>A0A5R9GJX3</accession>
<evidence type="ECO:0000256" key="7">
    <source>
        <dbReference type="SAM" id="Phobius"/>
    </source>
</evidence>
<comment type="subcellular location">
    <subcellularLocation>
        <location evidence="1">Cell membrane</location>
        <topology evidence="1">Multi-pass membrane protein</topology>
    </subcellularLocation>
</comment>
<dbReference type="CDD" id="cd06225">
    <property type="entry name" value="HAMP"/>
    <property type="match status" value="1"/>
</dbReference>
<dbReference type="AlphaFoldDB" id="A0A5R9GJX3"/>
<feature type="transmembrane region" description="Helical" evidence="7">
    <location>
        <begin position="12"/>
        <end position="32"/>
    </location>
</feature>
<dbReference type="OrthoDB" id="9776552at2"/>
<comment type="caution">
    <text evidence="9">The sequence shown here is derived from an EMBL/GenBank/DDBJ whole genome shotgun (WGS) entry which is preliminary data.</text>
</comment>
<proteinExistence type="predicted"/>
<dbReference type="InterPro" id="IPR003594">
    <property type="entry name" value="HATPase_dom"/>
</dbReference>
<dbReference type="InterPro" id="IPR003660">
    <property type="entry name" value="HAMP_dom"/>
</dbReference>
<evidence type="ECO:0000256" key="3">
    <source>
        <dbReference type="ARBA" id="ARBA00022553"/>
    </source>
</evidence>
<dbReference type="RefSeq" id="WP_138191321.1">
    <property type="nucleotide sequence ID" value="NZ_VCIW01000001.1"/>
</dbReference>
<keyword evidence="7" id="KW-0812">Transmembrane</keyword>
<dbReference type="InterPro" id="IPR010559">
    <property type="entry name" value="Sig_transdc_His_kin_internal"/>
</dbReference>
<dbReference type="SMART" id="SM00304">
    <property type="entry name" value="HAMP"/>
    <property type="match status" value="1"/>
</dbReference>
<dbReference type="Pfam" id="PF00672">
    <property type="entry name" value="HAMP"/>
    <property type="match status" value="1"/>
</dbReference>
<keyword evidence="7" id="KW-1133">Transmembrane helix</keyword>
<keyword evidence="4" id="KW-0808">Transferase</keyword>
<dbReference type="InterPro" id="IPR036890">
    <property type="entry name" value="HATPase_C_sf"/>
</dbReference>
<gene>
    <name evidence="9" type="ORF">FE782_00230</name>
</gene>
<dbReference type="Gene3D" id="6.10.340.10">
    <property type="match status" value="1"/>
</dbReference>
<dbReference type="PANTHER" id="PTHR34220">
    <property type="entry name" value="SENSOR HISTIDINE KINASE YPDA"/>
    <property type="match status" value="1"/>
</dbReference>
<dbReference type="InterPro" id="IPR050640">
    <property type="entry name" value="Bact_2-comp_sensor_kinase"/>
</dbReference>
<evidence type="ECO:0000256" key="5">
    <source>
        <dbReference type="ARBA" id="ARBA00022777"/>
    </source>
</evidence>
<evidence type="ECO:0000313" key="9">
    <source>
        <dbReference type="EMBL" id="TLS53824.1"/>
    </source>
</evidence>
<dbReference type="PROSITE" id="PS50885">
    <property type="entry name" value="HAMP"/>
    <property type="match status" value="1"/>
</dbReference>
<evidence type="ECO:0000313" key="10">
    <source>
        <dbReference type="Proteomes" id="UP000309676"/>
    </source>
</evidence>
<keyword evidence="5 9" id="KW-0418">Kinase</keyword>
<evidence type="ECO:0000256" key="1">
    <source>
        <dbReference type="ARBA" id="ARBA00004651"/>
    </source>
</evidence>
<dbReference type="GO" id="GO:0005886">
    <property type="term" value="C:plasma membrane"/>
    <property type="evidence" value="ECO:0007669"/>
    <property type="project" value="UniProtKB-SubCell"/>
</dbReference>
<dbReference type="SUPFAM" id="SSF55874">
    <property type="entry name" value="ATPase domain of HSP90 chaperone/DNA topoisomerase II/histidine kinase"/>
    <property type="match status" value="1"/>
</dbReference>
<dbReference type="GO" id="GO:0000155">
    <property type="term" value="F:phosphorelay sensor kinase activity"/>
    <property type="evidence" value="ECO:0007669"/>
    <property type="project" value="InterPro"/>
</dbReference>
<dbReference type="Pfam" id="PF06580">
    <property type="entry name" value="His_kinase"/>
    <property type="match status" value="1"/>
</dbReference>
<sequence>MSGTESTLFRRVLSLLLLSVYVPVILLGYFSYRESSARLDNATAAFLLDHLQNNARRLQELMEAVERHSVSLYASEKLQRLLANDLTGNVADFEFQNEAAKLRSELAGPYYFSVLGRNWERLEPYGLLWSDAPRGVRDWIERAEREAGEGFWMHEFQNEFGVEYADFYFVRSVRSLYPPDFRHLGVVTIRIPASLVRETLVQTERYPNYRLQLLDRDGRDLLQARGPSADDARPPARFTPPSAAGELVRLHTEDGEELYAASARIGAEEWRLAAMIPAAEVTGQVRQMNRYVWIAVLVSLAVITGLLAWIANSFTDPLRRIARHMKKLHRGQLEDYPYPGDSARTDEIGQLTRGYNSMIGGMRELLEGTKRSEEERRKLEIQMLLHQINPHFLYNTLDSIKWRADMAGQQGISEMVRSLADLLRFSLSDGSEMTTLERELDHVRAYIGIEQMRKGSFQVLVTVGAGLGPLPFLKLILQPLVENSIRYGIRPLPPGEGKLILSVYREADSGDIVCTIEDNGRGCDDESIARLNRIGREEETPRTIGLPNVCRRLRRAFGETYGVAFERTGGGGVRTILRHPALRPESDAGH</sequence>
<evidence type="ECO:0000256" key="6">
    <source>
        <dbReference type="ARBA" id="ARBA00023136"/>
    </source>
</evidence>
<reference evidence="9 10" key="1">
    <citation type="submission" date="2019-05" db="EMBL/GenBank/DDBJ databases">
        <authorList>
            <person name="Narsing Rao M.P."/>
            <person name="Li W.J."/>
        </authorList>
    </citation>
    <scope>NUCLEOTIDE SEQUENCE [LARGE SCALE GENOMIC DNA]</scope>
    <source>
        <strain evidence="9 10">SYSU_K30003</strain>
    </source>
</reference>
<dbReference type="Proteomes" id="UP000309676">
    <property type="component" value="Unassembled WGS sequence"/>
</dbReference>